<dbReference type="Proteomes" id="UP000434850">
    <property type="component" value="Unassembled WGS sequence"/>
</dbReference>
<keyword evidence="2" id="KW-1185">Reference proteome</keyword>
<sequence length="157" mass="17784">MGLHANAQVITPKERMIWNGFVDYLAIKKFKGSAELDKPPREKSVQLWKDYCKAINLKLDYHEFVSHVQRNIIAYRKYAWQKIKDGKATFNGTEADFMPGLSTVDGWAGSRTTTYKFPPDSLTVGLTGEKIAGFKNGVYTELGKDSLLLLINSNRLH</sequence>
<dbReference type="EMBL" id="WQLA01000001">
    <property type="protein sequence ID" value="MVN89643.1"/>
    <property type="molecule type" value="Genomic_DNA"/>
</dbReference>
<accession>A0A6I4IPA6</accession>
<evidence type="ECO:0000313" key="1">
    <source>
        <dbReference type="EMBL" id="MVN89643.1"/>
    </source>
</evidence>
<name>A0A6I4IPA6_9SPHI</name>
<dbReference type="RefSeq" id="WP_157539443.1">
    <property type="nucleotide sequence ID" value="NZ_WQLA01000001.1"/>
</dbReference>
<dbReference type="AlphaFoldDB" id="A0A6I4IPA6"/>
<gene>
    <name evidence="1" type="ORF">GO816_00745</name>
</gene>
<proteinExistence type="predicted"/>
<protein>
    <submittedName>
        <fullName evidence="1">Uncharacterized protein</fullName>
    </submittedName>
</protein>
<evidence type="ECO:0000313" key="2">
    <source>
        <dbReference type="Proteomes" id="UP000434850"/>
    </source>
</evidence>
<reference evidence="1 2" key="1">
    <citation type="submission" date="2019-12" db="EMBL/GenBank/DDBJ databases">
        <title>Mucilaginibacter sp. HME9299 genome sequencing and assembly.</title>
        <authorList>
            <person name="Kang H."/>
            <person name="Kim H."/>
            <person name="Joh K."/>
        </authorList>
    </citation>
    <scope>NUCLEOTIDE SEQUENCE [LARGE SCALE GENOMIC DNA]</scope>
    <source>
        <strain evidence="1 2">HME9299</strain>
    </source>
</reference>
<organism evidence="1 2">
    <name type="scientific">Mucilaginibacter aquatilis</name>
    <dbReference type="NCBI Taxonomy" id="1517760"/>
    <lineage>
        <taxon>Bacteria</taxon>
        <taxon>Pseudomonadati</taxon>
        <taxon>Bacteroidota</taxon>
        <taxon>Sphingobacteriia</taxon>
        <taxon>Sphingobacteriales</taxon>
        <taxon>Sphingobacteriaceae</taxon>
        <taxon>Mucilaginibacter</taxon>
    </lineage>
</organism>
<comment type="caution">
    <text evidence="1">The sequence shown here is derived from an EMBL/GenBank/DDBJ whole genome shotgun (WGS) entry which is preliminary data.</text>
</comment>